<evidence type="ECO:0000313" key="2">
    <source>
        <dbReference type="EMBL" id="KKN11031.1"/>
    </source>
</evidence>
<comment type="caution">
    <text evidence="2">The sequence shown here is derived from an EMBL/GenBank/DDBJ whole genome shotgun (WGS) entry which is preliminary data.</text>
</comment>
<protein>
    <submittedName>
        <fullName evidence="2">Uncharacterized protein</fullName>
    </submittedName>
</protein>
<organism evidence="2">
    <name type="scientific">marine sediment metagenome</name>
    <dbReference type="NCBI Taxonomy" id="412755"/>
    <lineage>
        <taxon>unclassified sequences</taxon>
        <taxon>metagenomes</taxon>
        <taxon>ecological metagenomes</taxon>
    </lineage>
</organism>
<gene>
    <name evidence="2" type="ORF">LCGC14_1030600</name>
</gene>
<proteinExistence type="predicted"/>
<keyword evidence="1" id="KW-0175">Coiled coil</keyword>
<name>A0A0F9QCS1_9ZZZZ</name>
<evidence type="ECO:0000256" key="1">
    <source>
        <dbReference type="SAM" id="Coils"/>
    </source>
</evidence>
<feature type="coiled-coil region" evidence="1">
    <location>
        <begin position="10"/>
        <end position="37"/>
    </location>
</feature>
<sequence length="62" mass="6976">MSTRTVQQCYDESEAEVRALESKIATLQAEVQRLRGALYSIAWVKLRHQAQGIARKALEATT</sequence>
<dbReference type="EMBL" id="LAZR01004181">
    <property type="protein sequence ID" value="KKN11031.1"/>
    <property type="molecule type" value="Genomic_DNA"/>
</dbReference>
<accession>A0A0F9QCS1</accession>
<dbReference type="AlphaFoldDB" id="A0A0F9QCS1"/>
<reference evidence="2" key="1">
    <citation type="journal article" date="2015" name="Nature">
        <title>Complex archaea that bridge the gap between prokaryotes and eukaryotes.</title>
        <authorList>
            <person name="Spang A."/>
            <person name="Saw J.H."/>
            <person name="Jorgensen S.L."/>
            <person name="Zaremba-Niedzwiedzka K."/>
            <person name="Martijn J."/>
            <person name="Lind A.E."/>
            <person name="van Eijk R."/>
            <person name="Schleper C."/>
            <person name="Guy L."/>
            <person name="Ettema T.J."/>
        </authorList>
    </citation>
    <scope>NUCLEOTIDE SEQUENCE</scope>
</reference>